<feature type="transmembrane region" description="Helical" evidence="1">
    <location>
        <begin position="73"/>
        <end position="99"/>
    </location>
</feature>
<dbReference type="CDD" id="cd08579">
    <property type="entry name" value="GDPD_memb_like"/>
    <property type="match status" value="1"/>
</dbReference>
<sequence length="593" mass="68067">MSYSVSGLIKSSLKNLSQNKSFYLITVIFLQVFLATVGRYSLAAVFRLALRLAGVTNLTKDNILDILNQTGPFFILVLYFLLLAGFIFFEFICLIYMVTRSFRYFPIRQMLNTSLIKLKWLSGPQLLLFLAYLILMIPLGNLGLTSSLLDRFRIPAFITGELTKSTQGSLLYYGVMSLVFYLNIRLIYVLPLSVVNTRTPWQNMKESWRLTRQDKRYWLLAIFTLSVILMIGGALFFIPLTLFFSWLDSTWSNIGLQTLFYSLIRLSRYAVTFANKLIIIEVLLVFLFKKDEEEADYPYVTLQVAQAKAQKYPKWTRLLLVFMTVLFLVANGLQLYLTSLNPHTLMIAHRGDVTAGVENSIEALEAAHKKGADLVEMDVVMTADQELVVIHDNELGRLAGVDWKVSESKLADLDGLPIHQGKFRSHIDRLETYFQKAKALNQPLLIELKPYGHEPDNYVDLVIERLKALGLRPTDKVMSLNLAVMEELERKAPEIKTGYVIPLQFGVFDQHKVDFYVIEDFSYNDLSMWQAEQEGKEVYVWTINERSTMTNYLQSPVNGIITDDLALFKAEKKEIQEDDSYFARAMRLLSLSE</sequence>
<dbReference type="GO" id="GO:0008889">
    <property type="term" value="F:glycerophosphodiester phosphodiesterase activity"/>
    <property type="evidence" value="ECO:0007669"/>
    <property type="project" value="UniProtKB-EC"/>
</dbReference>
<dbReference type="InterPro" id="IPR018476">
    <property type="entry name" value="GlyceroP-diester-Pdiesterase_M"/>
</dbReference>
<keyword evidence="1" id="KW-1133">Transmembrane helix</keyword>
<evidence type="ECO:0000259" key="2">
    <source>
        <dbReference type="PROSITE" id="PS51704"/>
    </source>
</evidence>
<evidence type="ECO:0000313" key="4">
    <source>
        <dbReference type="Proteomes" id="UP001549122"/>
    </source>
</evidence>
<feature type="transmembrane region" description="Helical" evidence="1">
    <location>
        <begin position="266"/>
        <end position="288"/>
    </location>
</feature>
<feature type="transmembrane region" description="Helical" evidence="1">
    <location>
        <begin position="120"/>
        <end position="139"/>
    </location>
</feature>
<dbReference type="InterPro" id="IPR030395">
    <property type="entry name" value="GP_PDE_dom"/>
</dbReference>
<dbReference type="SUPFAM" id="SSF51695">
    <property type="entry name" value="PLC-like phosphodiesterases"/>
    <property type="match status" value="1"/>
</dbReference>
<reference evidence="3 4" key="1">
    <citation type="submission" date="2024-06" db="EMBL/GenBank/DDBJ databases">
        <title>Genomic Encyclopedia of Type Strains, Phase IV (KMG-IV): sequencing the most valuable type-strain genomes for metagenomic binning, comparative biology and taxonomic classification.</title>
        <authorList>
            <person name="Goeker M."/>
        </authorList>
    </citation>
    <scope>NUCLEOTIDE SEQUENCE [LARGE SCALE GENOMIC DNA]</scope>
    <source>
        <strain evidence="3 4">DSM 28303</strain>
    </source>
</reference>
<feature type="transmembrane region" description="Helical" evidence="1">
    <location>
        <begin position="318"/>
        <end position="337"/>
    </location>
</feature>
<gene>
    <name evidence="3" type="ORF">ABID29_001596</name>
</gene>
<comment type="caution">
    <text evidence="3">The sequence shown here is derived from an EMBL/GenBank/DDBJ whole genome shotgun (WGS) entry which is preliminary data.</text>
</comment>
<name>A0ABV2FIT9_9STRE</name>
<proteinExistence type="predicted"/>
<dbReference type="PANTHER" id="PTHR46211">
    <property type="entry name" value="GLYCEROPHOSPHORYL DIESTER PHOSPHODIESTERASE"/>
    <property type="match status" value="1"/>
</dbReference>
<keyword evidence="1" id="KW-0812">Transmembrane</keyword>
<keyword evidence="1" id="KW-0472">Membrane</keyword>
<dbReference type="Proteomes" id="UP001549122">
    <property type="component" value="Unassembled WGS sequence"/>
</dbReference>
<dbReference type="InterPro" id="IPR017946">
    <property type="entry name" value="PLC-like_Pdiesterase_TIM-brl"/>
</dbReference>
<dbReference type="EMBL" id="JBEPLO010000017">
    <property type="protein sequence ID" value="MET3558471.1"/>
    <property type="molecule type" value="Genomic_DNA"/>
</dbReference>
<dbReference type="EC" id="3.1.4.46" evidence="3"/>
<keyword evidence="4" id="KW-1185">Reference proteome</keyword>
<feature type="domain" description="GP-PDE" evidence="2">
    <location>
        <begin position="344"/>
        <end position="572"/>
    </location>
</feature>
<keyword evidence="3" id="KW-0378">Hydrolase</keyword>
<dbReference type="RefSeq" id="WP_354365616.1">
    <property type="nucleotide sequence ID" value="NZ_JBEPLO010000017.1"/>
</dbReference>
<dbReference type="Pfam" id="PF10110">
    <property type="entry name" value="GPDPase_memb"/>
    <property type="match status" value="1"/>
</dbReference>
<dbReference type="PROSITE" id="PS51704">
    <property type="entry name" value="GP_PDE"/>
    <property type="match status" value="1"/>
</dbReference>
<dbReference type="PANTHER" id="PTHR46211:SF8">
    <property type="entry name" value="PHOSPHODIESTERASE"/>
    <property type="match status" value="1"/>
</dbReference>
<evidence type="ECO:0000256" key="1">
    <source>
        <dbReference type="SAM" id="Phobius"/>
    </source>
</evidence>
<accession>A0ABV2FIT9</accession>
<feature type="transmembrane region" description="Helical" evidence="1">
    <location>
        <begin position="217"/>
        <end position="246"/>
    </location>
</feature>
<dbReference type="Gene3D" id="3.20.20.190">
    <property type="entry name" value="Phosphatidylinositol (PI) phosphodiesterase"/>
    <property type="match status" value="1"/>
</dbReference>
<protein>
    <submittedName>
        <fullName evidence="3">Glycerophosphoryl diester phosphodiesterase</fullName>
        <ecNumber evidence="3">3.1.4.46</ecNumber>
    </submittedName>
</protein>
<organism evidence="3 4">
    <name type="scientific">Streptococcus rupicaprae</name>
    <dbReference type="NCBI Taxonomy" id="759619"/>
    <lineage>
        <taxon>Bacteria</taxon>
        <taxon>Bacillati</taxon>
        <taxon>Bacillota</taxon>
        <taxon>Bacilli</taxon>
        <taxon>Lactobacillales</taxon>
        <taxon>Streptococcaceae</taxon>
        <taxon>Streptococcus</taxon>
    </lineage>
</organism>
<dbReference type="Pfam" id="PF03009">
    <property type="entry name" value="GDPD"/>
    <property type="match status" value="1"/>
</dbReference>
<feature type="transmembrane region" description="Helical" evidence="1">
    <location>
        <begin position="170"/>
        <end position="196"/>
    </location>
</feature>
<evidence type="ECO:0000313" key="3">
    <source>
        <dbReference type="EMBL" id="MET3558471.1"/>
    </source>
</evidence>
<feature type="transmembrane region" description="Helical" evidence="1">
    <location>
        <begin position="21"/>
        <end position="42"/>
    </location>
</feature>